<comment type="caution">
    <text evidence="2">The sequence shown here is derived from an EMBL/GenBank/DDBJ whole genome shotgun (WGS) entry which is preliminary data.</text>
</comment>
<name>A0ABQ2IYT8_9ACTN</name>
<evidence type="ECO:0000313" key="2">
    <source>
        <dbReference type="EMBL" id="GGN33002.1"/>
    </source>
</evidence>
<sequence>MVRGGASEAEAEAVVLPPDTTNAAAANAVMRVRLILHTLQKIARFRSGRSLERGPAGEKPPAGHI</sequence>
<dbReference type="Proteomes" id="UP000600080">
    <property type="component" value="Unassembled WGS sequence"/>
</dbReference>
<feature type="region of interest" description="Disordered" evidence="1">
    <location>
        <begin position="46"/>
        <end position="65"/>
    </location>
</feature>
<reference evidence="3" key="1">
    <citation type="journal article" date="2019" name="Int. J. Syst. Evol. Microbiol.">
        <title>The Global Catalogue of Microorganisms (GCM) 10K type strain sequencing project: providing services to taxonomists for standard genome sequencing and annotation.</title>
        <authorList>
            <consortium name="The Broad Institute Genomics Platform"/>
            <consortium name="The Broad Institute Genome Sequencing Center for Infectious Disease"/>
            <person name="Wu L."/>
            <person name="Ma J."/>
        </authorList>
    </citation>
    <scope>NUCLEOTIDE SEQUENCE [LARGE SCALE GENOMIC DNA]</scope>
    <source>
        <strain evidence="3">CGMCC 4.7323</strain>
    </source>
</reference>
<proteinExistence type="predicted"/>
<keyword evidence="3" id="KW-1185">Reference proteome</keyword>
<protein>
    <recommendedName>
        <fullName evidence="4">Transposase</fullName>
    </recommendedName>
</protein>
<gene>
    <name evidence="2" type="ORF">GCM10012285_03700</name>
</gene>
<accession>A0ABQ2IYT8</accession>
<dbReference type="EMBL" id="BMND01000001">
    <property type="protein sequence ID" value="GGN33002.1"/>
    <property type="molecule type" value="Genomic_DNA"/>
</dbReference>
<organism evidence="2 3">
    <name type="scientific">Streptomyces kronopolitis</name>
    <dbReference type="NCBI Taxonomy" id="1612435"/>
    <lineage>
        <taxon>Bacteria</taxon>
        <taxon>Bacillati</taxon>
        <taxon>Actinomycetota</taxon>
        <taxon>Actinomycetes</taxon>
        <taxon>Kitasatosporales</taxon>
        <taxon>Streptomycetaceae</taxon>
        <taxon>Streptomyces</taxon>
    </lineage>
</organism>
<evidence type="ECO:0000256" key="1">
    <source>
        <dbReference type="SAM" id="MobiDB-lite"/>
    </source>
</evidence>
<evidence type="ECO:0008006" key="4">
    <source>
        <dbReference type="Google" id="ProtNLM"/>
    </source>
</evidence>
<evidence type="ECO:0000313" key="3">
    <source>
        <dbReference type="Proteomes" id="UP000600080"/>
    </source>
</evidence>